<dbReference type="InterPro" id="IPR007221">
    <property type="entry name" value="MreC"/>
</dbReference>
<dbReference type="Gene3D" id="2.40.10.350">
    <property type="entry name" value="Rod shape-determining protein MreC, domain 2"/>
    <property type="match status" value="1"/>
</dbReference>
<comment type="function">
    <text evidence="5">Involved in formation and maintenance of cell shape.</text>
</comment>
<sequence>MKLLKNKLAVAIIVLSVSFLVLIGVSVRRENASFLESGVGGAITSVQGVIYRASNKVADWFSFVTHFSEIKQENEDLKSQNSSMKRKVSDYDALKNKYDILSKKLNYQDQNTQYNYKNCNVIGRVPQNNDSIIIDMGTKDGIKIGLAVITEDGLVGKVIDVKSTYSIVGTLSNVNISVGAMNKRSRDNSGIVSGYEDDNNNKLAIIKELPQNADIKKDDEIITYGTVYPANIPIGKVISVGKDAATVSTTAVIKPHVDFNKLEQVSVVVPKNNDVNEIKY</sequence>
<reference evidence="7 8" key="1">
    <citation type="submission" date="2017-04" db="EMBL/GenBank/DDBJ databases">
        <authorList>
            <person name="Afonso C.L."/>
            <person name="Miller P.J."/>
            <person name="Scott M.A."/>
            <person name="Spackman E."/>
            <person name="Goraichik I."/>
            <person name="Dimitrov K.M."/>
            <person name="Suarez D.L."/>
            <person name="Swayne D.E."/>
        </authorList>
    </citation>
    <scope>NUCLEOTIDE SEQUENCE [LARGE SCALE GENOMIC DNA]</scope>
    <source>
        <strain evidence="7 8">DSM 12555</strain>
    </source>
</reference>
<dbReference type="InterPro" id="IPR055342">
    <property type="entry name" value="MreC_beta-barrel_core"/>
</dbReference>
<dbReference type="OrthoDB" id="9792313at2"/>
<evidence type="ECO:0000256" key="5">
    <source>
        <dbReference type="PIRNR" id="PIRNR038471"/>
    </source>
</evidence>
<dbReference type="AlphaFoldDB" id="A0A1W1X5F2"/>
<gene>
    <name evidence="7" type="ORF">SAMN02745134_00755</name>
</gene>
<dbReference type="Proteomes" id="UP000192468">
    <property type="component" value="Unassembled WGS sequence"/>
</dbReference>
<keyword evidence="3 5" id="KW-0133">Cell shape</keyword>
<dbReference type="Gene3D" id="2.40.10.340">
    <property type="entry name" value="Rod shape-determining protein MreC, domain 1"/>
    <property type="match status" value="1"/>
</dbReference>
<comment type="similarity">
    <text evidence="1 5">Belongs to the MreC family.</text>
</comment>
<protein>
    <recommendedName>
        <fullName evidence="2 5">Cell shape-determining protein MreC</fullName>
    </recommendedName>
    <alternativeName>
        <fullName evidence="4 5">Cell shape protein MreC</fullName>
    </alternativeName>
</protein>
<feature type="domain" description="Rod shape-determining protein MreC beta-barrel core" evidence="6">
    <location>
        <begin position="121"/>
        <end position="268"/>
    </location>
</feature>
<name>A0A1W1X5F2_9CLOT</name>
<dbReference type="PANTHER" id="PTHR34138:SF1">
    <property type="entry name" value="CELL SHAPE-DETERMINING PROTEIN MREC"/>
    <property type="match status" value="1"/>
</dbReference>
<dbReference type="InterPro" id="IPR042175">
    <property type="entry name" value="Cell/Rod_MreC_2"/>
</dbReference>
<accession>A0A1W1X5F2</accession>
<dbReference type="InterPro" id="IPR042177">
    <property type="entry name" value="Cell/Rod_1"/>
</dbReference>
<organism evidence="7 8">
    <name type="scientific">Clostridium acidisoli DSM 12555</name>
    <dbReference type="NCBI Taxonomy" id="1121291"/>
    <lineage>
        <taxon>Bacteria</taxon>
        <taxon>Bacillati</taxon>
        <taxon>Bacillota</taxon>
        <taxon>Clostridia</taxon>
        <taxon>Eubacteriales</taxon>
        <taxon>Clostridiaceae</taxon>
        <taxon>Clostridium</taxon>
    </lineage>
</organism>
<dbReference type="EMBL" id="FWXH01000002">
    <property type="protein sequence ID" value="SMC19142.1"/>
    <property type="molecule type" value="Genomic_DNA"/>
</dbReference>
<evidence type="ECO:0000256" key="1">
    <source>
        <dbReference type="ARBA" id="ARBA00009369"/>
    </source>
</evidence>
<dbReference type="GO" id="GO:0005886">
    <property type="term" value="C:plasma membrane"/>
    <property type="evidence" value="ECO:0007669"/>
    <property type="project" value="TreeGrafter"/>
</dbReference>
<dbReference type="PANTHER" id="PTHR34138">
    <property type="entry name" value="CELL SHAPE-DETERMINING PROTEIN MREC"/>
    <property type="match status" value="1"/>
</dbReference>
<dbReference type="RefSeq" id="WP_084113919.1">
    <property type="nucleotide sequence ID" value="NZ_FWXH01000002.1"/>
</dbReference>
<dbReference type="PIRSF" id="PIRSF038471">
    <property type="entry name" value="MreC"/>
    <property type="match status" value="1"/>
</dbReference>
<keyword evidence="8" id="KW-1185">Reference proteome</keyword>
<evidence type="ECO:0000259" key="6">
    <source>
        <dbReference type="Pfam" id="PF04085"/>
    </source>
</evidence>
<evidence type="ECO:0000256" key="2">
    <source>
        <dbReference type="ARBA" id="ARBA00013855"/>
    </source>
</evidence>
<evidence type="ECO:0000313" key="8">
    <source>
        <dbReference type="Proteomes" id="UP000192468"/>
    </source>
</evidence>
<dbReference type="Pfam" id="PF04085">
    <property type="entry name" value="MreC"/>
    <property type="match status" value="1"/>
</dbReference>
<proteinExistence type="inferred from homology"/>
<dbReference type="STRING" id="1121291.SAMN02745134_00755"/>
<dbReference type="NCBIfam" id="TIGR00219">
    <property type="entry name" value="mreC"/>
    <property type="match status" value="1"/>
</dbReference>
<evidence type="ECO:0000256" key="4">
    <source>
        <dbReference type="ARBA" id="ARBA00032089"/>
    </source>
</evidence>
<evidence type="ECO:0000256" key="3">
    <source>
        <dbReference type="ARBA" id="ARBA00022960"/>
    </source>
</evidence>
<evidence type="ECO:0000313" key="7">
    <source>
        <dbReference type="EMBL" id="SMC19142.1"/>
    </source>
</evidence>
<dbReference type="GO" id="GO:0008360">
    <property type="term" value="P:regulation of cell shape"/>
    <property type="evidence" value="ECO:0007669"/>
    <property type="project" value="UniProtKB-KW"/>
</dbReference>